<feature type="non-terminal residue" evidence="1">
    <location>
        <position position="98"/>
    </location>
</feature>
<evidence type="ECO:0000313" key="2">
    <source>
        <dbReference type="Proteomes" id="UP000718571"/>
    </source>
</evidence>
<dbReference type="EMBL" id="JADFAR010000021">
    <property type="protein sequence ID" value="MBE5728561.1"/>
    <property type="molecule type" value="Genomic_DNA"/>
</dbReference>
<evidence type="ECO:0000313" key="1">
    <source>
        <dbReference type="EMBL" id="MBE5728561.1"/>
    </source>
</evidence>
<dbReference type="Proteomes" id="UP000718571">
    <property type="component" value="Unassembled WGS sequence"/>
</dbReference>
<accession>A0A8T3USA3</accession>
<protein>
    <submittedName>
        <fullName evidence="1">Uncharacterized protein</fullName>
    </submittedName>
</protein>
<gene>
    <name evidence="1" type="ORF">IHE51_01755</name>
</gene>
<reference evidence="1 2" key="1">
    <citation type="submission" date="2020-09" db="EMBL/GenBank/DDBJ databases">
        <title>Genomic characterization of a novel Parvarchaeota family in acid mine drainage sediments.</title>
        <authorList>
            <person name="Luo Z.-H."/>
        </authorList>
    </citation>
    <scope>NUCLEOTIDE SEQUENCE [LARGE SCALE GENOMIC DNA]</scope>
    <source>
        <strain evidence="1">MAS1_bins.189</strain>
    </source>
</reference>
<sequence length="98" mass="10887">MVLSLEVGLMNNVETHNSGDPYKVIDNIEHAKADNLDVIVGPEWSLTHSPNILPYDEFKSKSEGEILDALFDTDSSLTYAPRDAKKILEKQLSDGTLK</sequence>
<comment type="caution">
    <text evidence="1">The sequence shown here is derived from an EMBL/GenBank/DDBJ whole genome shotgun (WGS) entry which is preliminary data.</text>
</comment>
<proteinExistence type="predicted"/>
<organism evidence="1 2">
    <name type="scientific">Candidatus Acidifodinimicrobium mancum</name>
    <dbReference type="NCBI Taxonomy" id="2898728"/>
    <lineage>
        <taxon>Archaea</taxon>
        <taxon>Candidatus Parvarchaeota</taxon>
        <taxon>Candidatus Acidifodinimicrobiaceae</taxon>
        <taxon>Candidatus Acidifodinimicrobium</taxon>
    </lineage>
</organism>
<dbReference type="AlphaFoldDB" id="A0A8T3USA3"/>
<name>A0A8T3USA3_9ARCH</name>